<comment type="caution">
    <text evidence="1">The sequence shown here is derived from an EMBL/GenBank/DDBJ whole genome shotgun (WGS) entry which is preliminary data.</text>
</comment>
<evidence type="ECO:0000313" key="2">
    <source>
        <dbReference type="Proteomes" id="UP000774570"/>
    </source>
</evidence>
<keyword evidence="2" id="KW-1185">Reference proteome</keyword>
<sequence>MRSSEGEPVDRLAEAIDALAGEGLADLPPEILLERVAGLWSLVEAIDPEIARRRTGYTGTETGTGTDG</sequence>
<protein>
    <submittedName>
        <fullName evidence="1">Uncharacterized protein</fullName>
    </submittedName>
</protein>
<dbReference type="EMBL" id="JAIBOA010000029">
    <property type="protein sequence ID" value="MBW8487031.1"/>
    <property type="molecule type" value="Genomic_DNA"/>
</dbReference>
<gene>
    <name evidence="1" type="ORF">K1Y72_32015</name>
</gene>
<evidence type="ECO:0000313" key="1">
    <source>
        <dbReference type="EMBL" id="MBW8487031.1"/>
    </source>
</evidence>
<accession>A0ABS7G3J1</accession>
<dbReference type="Proteomes" id="UP000774570">
    <property type="component" value="Unassembled WGS sequence"/>
</dbReference>
<proteinExistence type="predicted"/>
<reference evidence="1 2" key="1">
    <citation type="submission" date="2021-07" db="EMBL/GenBank/DDBJ databases">
        <title>Actinomadura sp. PM05-2 isolated from lichen.</title>
        <authorList>
            <person name="Somphong A."/>
            <person name="Phongsopitanun W."/>
            <person name="Tanasupawat S."/>
            <person name="Peongsungnone V."/>
        </authorList>
    </citation>
    <scope>NUCLEOTIDE SEQUENCE [LARGE SCALE GENOMIC DNA]</scope>
    <source>
        <strain evidence="1 2">PM05-2</strain>
    </source>
</reference>
<dbReference type="RefSeq" id="WP_220170266.1">
    <property type="nucleotide sequence ID" value="NZ_JAIBOA010000029.1"/>
</dbReference>
<name>A0ABS7G3J1_9ACTN</name>
<organism evidence="1 2">
    <name type="scientific">Actinomadura parmotrematis</name>
    <dbReference type="NCBI Taxonomy" id="2864039"/>
    <lineage>
        <taxon>Bacteria</taxon>
        <taxon>Bacillati</taxon>
        <taxon>Actinomycetota</taxon>
        <taxon>Actinomycetes</taxon>
        <taxon>Streptosporangiales</taxon>
        <taxon>Thermomonosporaceae</taxon>
        <taxon>Actinomadura</taxon>
    </lineage>
</organism>